<dbReference type="EMBL" id="RSCM01000004">
    <property type="protein sequence ID" value="RUS97831.1"/>
    <property type="molecule type" value="Genomic_DNA"/>
</dbReference>
<comment type="caution">
    <text evidence="1">The sequence shown here is derived from an EMBL/GenBank/DDBJ whole genome shotgun (WGS) entry which is preliminary data.</text>
</comment>
<gene>
    <name evidence="1" type="ORF">DSM107003_17060</name>
</gene>
<name>A0A3S1C6I0_ANAVA</name>
<dbReference type="Proteomes" id="UP000276103">
    <property type="component" value="Unassembled WGS sequence"/>
</dbReference>
<protein>
    <submittedName>
        <fullName evidence="1">Uncharacterized protein</fullName>
    </submittedName>
</protein>
<sequence>MIIEQDSVNSETLLSCSLLRVPCSLPTQINSEIKPDYYISEKRLEEINNIPDEDIDTCDIPELDAHFWENAKLVKPITKQAISLRIDDDVLQWF</sequence>
<organism evidence="1 2">
    <name type="scientific">Trichormus variabilis SAG 1403-4b</name>
    <dbReference type="NCBI Taxonomy" id="447716"/>
    <lineage>
        <taxon>Bacteria</taxon>
        <taxon>Bacillati</taxon>
        <taxon>Cyanobacteriota</taxon>
        <taxon>Cyanophyceae</taxon>
        <taxon>Nostocales</taxon>
        <taxon>Nostocaceae</taxon>
        <taxon>Trichormus</taxon>
    </lineage>
</organism>
<reference evidence="1 2" key="1">
    <citation type="journal article" date="2019" name="Genome Biol. Evol.">
        <title>Day and night: Metabolic profiles and evolutionary relationships of six axenic non-marine cyanobacteria.</title>
        <authorList>
            <person name="Will S.E."/>
            <person name="Henke P."/>
            <person name="Boedeker C."/>
            <person name="Huang S."/>
            <person name="Brinkmann H."/>
            <person name="Rohde M."/>
            <person name="Jarek M."/>
            <person name="Friedl T."/>
            <person name="Seufert S."/>
            <person name="Schumacher M."/>
            <person name="Overmann J."/>
            <person name="Neumann-Schaal M."/>
            <person name="Petersen J."/>
        </authorList>
    </citation>
    <scope>NUCLEOTIDE SEQUENCE [LARGE SCALE GENOMIC DNA]</scope>
    <source>
        <strain evidence="1 2">SAG 1403-4b</strain>
    </source>
</reference>
<proteinExistence type="predicted"/>
<dbReference type="RefSeq" id="WP_199320940.1">
    <property type="nucleotide sequence ID" value="NZ_RSCM01000004.1"/>
</dbReference>
<keyword evidence="2" id="KW-1185">Reference proteome</keyword>
<dbReference type="AlphaFoldDB" id="A0A3S1C6I0"/>
<evidence type="ECO:0000313" key="1">
    <source>
        <dbReference type="EMBL" id="RUS97831.1"/>
    </source>
</evidence>
<evidence type="ECO:0000313" key="2">
    <source>
        <dbReference type="Proteomes" id="UP000276103"/>
    </source>
</evidence>
<accession>A0A3S1C6I0</accession>